<evidence type="ECO:0000313" key="2">
    <source>
        <dbReference type="EMBL" id="NNI78764.1"/>
    </source>
</evidence>
<evidence type="ECO:0000259" key="1">
    <source>
        <dbReference type="Pfam" id="PF03235"/>
    </source>
</evidence>
<comment type="caution">
    <text evidence="2">The sequence shown here is derived from an EMBL/GenBank/DDBJ whole genome shotgun (WGS) entry which is preliminary data.</text>
</comment>
<proteinExistence type="predicted"/>
<feature type="domain" description="GmrSD restriction endonucleases N-terminal" evidence="1">
    <location>
        <begin position="37"/>
        <end position="193"/>
    </location>
</feature>
<sequence>MSYFNKLLESAMMTDLQKEISEARKSVHTDGYPMSIGELVNLYDDGEIDIRPEFQRLFRWKSDQKSKFIESILLGIPIPSIFVSQRDDGVWEVVDGLQRISTILELMGKLRNKEPLKLNATKYLPSLDGMMWINNENPEKEIDKQTKLMLKREKIDIKIIKRESQADAKLELFQRLNSNGSHLSAQEIRNVILLMENAKAQHWLEKLANNENFQDTTPLSEKQQEEATNIELLIRYFSLRKLKEYIDIHANNRDIDPYLDAMVTGMFNKDSNFDFENERNIFEKVFLVLNNTFGSDAFKKYNTEKKRYLGPFSTPIYELLTYSLSKKVEENPNIIDDNNFVSQLRDISTTMESNVIYQNIISRSRGIDRIKAVVDYGESLL</sequence>
<dbReference type="Proteomes" id="UP000540079">
    <property type="component" value="Unassembled WGS sequence"/>
</dbReference>
<evidence type="ECO:0000313" key="3">
    <source>
        <dbReference type="Proteomes" id="UP000540079"/>
    </source>
</evidence>
<dbReference type="PANTHER" id="PTHR39639:SF1">
    <property type="entry name" value="DUF262 DOMAIN-CONTAINING PROTEIN"/>
    <property type="match status" value="1"/>
</dbReference>
<gene>
    <name evidence="2" type="ORF">C2800_04915</name>
</gene>
<name>A0A849CK57_PASMD</name>
<dbReference type="EMBL" id="PPVL01000004">
    <property type="protein sequence ID" value="NNI78764.1"/>
    <property type="molecule type" value="Genomic_DNA"/>
</dbReference>
<dbReference type="Pfam" id="PF03235">
    <property type="entry name" value="GmrSD_N"/>
    <property type="match status" value="1"/>
</dbReference>
<dbReference type="InterPro" id="IPR004919">
    <property type="entry name" value="GmrSD_N"/>
</dbReference>
<dbReference type="PANTHER" id="PTHR39639">
    <property type="entry name" value="CHROMOSOME 16, WHOLE GENOME SHOTGUN SEQUENCE"/>
    <property type="match status" value="1"/>
</dbReference>
<protein>
    <submittedName>
        <fullName evidence="2">DUF262 domain-containing protein</fullName>
    </submittedName>
</protein>
<reference evidence="2 3" key="1">
    <citation type="journal article" date="2018" name="Front. Microbiol.">
        <title>Genetic and Phylogenetic Characteristics of Pasteurella multocida Isolates From Different Host Species.</title>
        <authorList>
            <person name="Peng Z."/>
            <person name="Liang W."/>
            <person name="Wang F."/>
            <person name="Xu Z."/>
            <person name="Xie Z."/>
            <person name="Lian Z."/>
            <person name="Hua L."/>
            <person name="Zhou R."/>
            <person name="Chen H."/>
            <person name="Wu B."/>
        </authorList>
    </citation>
    <scope>NUCLEOTIDE SEQUENCE [LARGE SCALE GENOMIC DNA]</scope>
    <source>
        <strain evidence="2 3">HNA06</strain>
    </source>
</reference>
<dbReference type="RefSeq" id="WP_014391096.1">
    <property type="nucleotide sequence ID" value="NZ_CP030096.1"/>
</dbReference>
<dbReference type="AlphaFoldDB" id="A0A849CK57"/>
<accession>A0A849CK57</accession>
<organism evidence="2 3">
    <name type="scientific">Pasteurella multocida</name>
    <dbReference type="NCBI Taxonomy" id="747"/>
    <lineage>
        <taxon>Bacteria</taxon>
        <taxon>Pseudomonadati</taxon>
        <taxon>Pseudomonadota</taxon>
        <taxon>Gammaproteobacteria</taxon>
        <taxon>Pasteurellales</taxon>
        <taxon>Pasteurellaceae</taxon>
        <taxon>Pasteurella</taxon>
    </lineage>
</organism>